<keyword evidence="6 8" id="KW-0269">Exonuclease</keyword>
<dbReference type="Pfam" id="PF00575">
    <property type="entry name" value="S1"/>
    <property type="match status" value="1"/>
</dbReference>
<dbReference type="HAMAP" id="MF_01895">
    <property type="entry name" value="RNase_R"/>
    <property type="match status" value="1"/>
</dbReference>
<dbReference type="InterPro" id="IPR050180">
    <property type="entry name" value="RNR_Ribonuclease"/>
</dbReference>
<evidence type="ECO:0000256" key="6">
    <source>
        <dbReference type="ARBA" id="ARBA00022839"/>
    </source>
</evidence>
<dbReference type="AlphaFoldDB" id="A0A926I9R9"/>
<reference evidence="10" key="1">
    <citation type="submission" date="2020-08" db="EMBL/GenBank/DDBJ databases">
        <title>Genome public.</title>
        <authorList>
            <person name="Liu C."/>
            <person name="Sun Q."/>
        </authorList>
    </citation>
    <scope>NUCLEOTIDE SEQUENCE</scope>
    <source>
        <strain evidence="10">NSJ-24</strain>
    </source>
</reference>
<evidence type="ECO:0000259" key="9">
    <source>
        <dbReference type="PROSITE" id="PS50126"/>
    </source>
</evidence>
<dbReference type="EMBL" id="JACRTA010000002">
    <property type="protein sequence ID" value="MBC8568322.1"/>
    <property type="molecule type" value="Genomic_DNA"/>
</dbReference>
<dbReference type="GO" id="GO:0006402">
    <property type="term" value="P:mRNA catabolic process"/>
    <property type="evidence" value="ECO:0007669"/>
    <property type="project" value="TreeGrafter"/>
</dbReference>
<evidence type="ECO:0000256" key="1">
    <source>
        <dbReference type="ARBA" id="ARBA00001849"/>
    </source>
</evidence>
<dbReference type="Proteomes" id="UP000610862">
    <property type="component" value="Unassembled WGS sequence"/>
</dbReference>
<dbReference type="PROSITE" id="PS50126">
    <property type="entry name" value="S1"/>
    <property type="match status" value="1"/>
</dbReference>
<evidence type="ECO:0000256" key="4">
    <source>
        <dbReference type="ARBA" id="ARBA00022722"/>
    </source>
</evidence>
<dbReference type="EC" id="3.1.13.1" evidence="8"/>
<dbReference type="SMART" id="SM00357">
    <property type="entry name" value="CSP"/>
    <property type="match status" value="2"/>
</dbReference>
<keyword evidence="3 8" id="KW-0963">Cytoplasm</keyword>
<evidence type="ECO:0000256" key="5">
    <source>
        <dbReference type="ARBA" id="ARBA00022801"/>
    </source>
</evidence>
<dbReference type="RefSeq" id="WP_187525246.1">
    <property type="nucleotide sequence ID" value="NZ_JACRTA010000002.1"/>
</dbReference>
<dbReference type="Gene3D" id="2.40.50.140">
    <property type="entry name" value="Nucleic acid-binding proteins"/>
    <property type="match status" value="3"/>
</dbReference>
<dbReference type="Pfam" id="PF00773">
    <property type="entry name" value="RNB"/>
    <property type="match status" value="1"/>
</dbReference>
<comment type="function">
    <text evidence="8">3'-5' exoribonuclease that releases 5'-nucleoside monophosphates and is involved in maturation of structured RNAs.</text>
</comment>
<evidence type="ECO:0000256" key="7">
    <source>
        <dbReference type="ARBA" id="ARBA00022884"/>
    </source>
</evidence>
<protein>
    <recommendedName>
        <fullName evidence="8">Ribonuclease R</fullName>
        <shortName evidence="8">RNase R</shortName>
        <ecNumber evidence="8">3.1.13.1</ecNumber>
    </recommendedName>
</protein>
<dbReference type="SMART" id="SM00955">
    <property type="entry name" value="RNB"/>
    <property type="match status" value="1"/>
</dbReference>
<dbReference type="InterPro" id="IPR013223">
    <property type="entry name" value="RNase_B_OB_dom"/>
</dbReference>
<sequence length="649" mass="74351">MGKRKKKKRLSGVLSKHRRGFGFVKCDRFDSDIFISADSMNGAMNDDEVEVDLIPEYLWRESPEGIITKILNRKTSEVVGTFEKSKKFGFVVPDSKKYREDIFIRKKDFSGAKKGDKVVAQITKYPDKHNNAEGKITEIISRAGQPGGDIKALARSYDMRETFPSKVNAEAKAVKRKGITFDELKNRRDLRSKKIFTIDGEDSKDFDDAVSIELLDNGNYLLGVHIADVAHYVKEDGPLDKEALKRGTSVYLLDQVIPMLPKELSNGICSLNPHEDRLTLSVDMEITPAGTLVRHEIYESIINSIERLIYDDVSDLIEKNDSKVSERYVHIKDELFMMQNLAVRLSKIRHDRGSLDFDLDEAYITLDESGIPVNVGIAERRSANKMIEEFMLLANETVAEHFFWLETPFVYRVHEKPEADKIEQLKIFLRGFGIVLRGNAGGMYPKAISSVLDGVKGKVNERVVNSVALRAMQKAYYSTECQGHFGLALKYYCHFTSPIRRYPDLIIHRIIKRYLKEGITSKTARHYRKKAEYASEQSSLMERKAVDAEREVEKLKKAEYISYHVGEFFDGIISGVTNFGIYVQLENTVEGLVRIDELKDDYYDYHKEKYALIGRRTNRAYKLGDEISIIVDYVDLDKREINFLIADLL</sequence>
<feature type="domain" description="S1 motif" evidence="9">
    <location>
        <begin position="566"/>
        <end position="646"/>
    </location>
</feature>
<keyword evidence="5 8" id="KW-0378">Hydrolase</keyword>
<dbReference type="PANTHER" id="PTHR23355:SF9">
    <property type="entry name" value="DIS3-LIKE EXONUCLEASE 2"/>
    <property type="match status" value="1"/>
</dbReference>
<proteinExistence type="inferred from homology"/>
<comment type="catalytic activity">
    <reaction evidence="1 8">
        <text>Exonucleolytic cleavage in the 3'- to 5'-direction to yield nucleoside 5'-phosphates.</text>
        <dbReference type="EC" id="3.1.13.1"/>
    </reaction>
</comment>
<dbReference type="Pfam" id="PF08206">
    <property type="entry name" value="OB_RNB"/>
    <property type="match status" value="1"/>
</dbReference>
<dbReference type="GO" id="GO:0005829">
    <property type="term" value="C:cytosol"/>
    <property type="evidence" value="ECO:0007669"/>
    <property type="project" value="TreeGrafter"/>
</dbReference>
<dbReference type="InterPro" id="IPR012340">
    <property type="entry name" value="NA-bd_OB-fold"/>
</dbReference>
<organism evidence="10 11">
    <name type="scientific">Lentihominibacter hominis</name>
    <dbReference type="NCBI Taxonomy" id="2763645"/>
    <lineage>
        <taxon>Bacteria</taxon>
        <taxon>Bacillati</taxon>
        <taxon>Bacillota</taxon>
        <taxon>Clostridia</taxon>
        <taxon>Peptostreptococcales</taxon>
        <taxon>Anaerovoracaceae</taxon>
        <taxon>Lentihominibacter</taxon>
    </lineage>
</organism>
<comment type="similarity">
    <text evidence="8">Belongs to the RNR ribonuclease family. RNase R subfamily.</text>
</comment>
<dbReference type="NCBIfam" id="TIGR02063">
    <property type="entry name" value="RNase_R"/>
    <property type="match status" value="1"/>
</dbReference>
<dbReference type="InterPro" id="IPR011129">
    <property type="entry name" value="CSD"/>
</dbReference>
<dbReference type="SUPFAM" id="SSF50249">
    <property type="entry name" value="Nucleic acid-binding proteins"/>
    <property type="match status" value="3"/>
</dbReference>
<comment type="subcellular location">
    <subcellularLocation>
        <location evidence="2 8">Cytoplasm</location>
    </subcellularLocation>
</comment>
<name>A0A926I9R9_9FIRM</name>
<dbReference type="InterPro" id="IPR004476">
    <property type="entry name" value="RNase_II/RNase_R"/>
</dbReference>
<dbReference type="GO" id="GO:0008859">
    <property type="term" value="F:exoribonuclease II activity"/>
    <property type="evidence" value="ECO:0007669"/>
    <property type="project" value="UniProtKB-UniRule"/>
</dbReference>
<dbReference type="Pfam" id="PF17876">
    <property type="entry name" value="CSD2"/>
    <property type="match status" value="1"/>
</dbReference>
<dbReference type="InterPro" id="IPR040476">
    <property type="entry name" value="CSD2"/>
</dbReference>
<evidence type="ECO:0000256" key="2">
    <source>
        <dbReference type="ARBA" id="ARBA00004496"/>
    </source>
</evidence>
<keyword evidence="4 8" id="KW-0540">Nuclease</keyword>
<evidence type="ECO:0000313" key="10">
    <source>
        <dbReference type="EMBL" id="MBC8568322.1"/>
    </source>
</evidence>
<keyword evidence="7 8" id="KW-0694">RNA-binding</keyword>
<dbReference type="GO" id="GO:0003723">
    <property type="term" value="F:RNA binding"/>
    <property type="evidence" value="ECO:0007669"/>
    <property type="project" value="UniProtKB-UniRule"/>
</dbReference>
<dbReference type="NCBIfam" id="TIGR00358">
    <property type="entry name" value="3_prime_RNase"/>
    <property type="match status" value="1"/>
</dbReference>
<evidence type="ECO:0000256" key="3">
    <source>
        <dbReference type="ARBA" id="ARBA00022490"/>
    </source>
</evidence>
<evidence type="ECO:0000256" key="8">
    <source>
        <dbReference type="HAMAP-Rule" id="MF_01895"/>
    </source>
</evidence>
<keyword evidence="11" id="KW-1185">Reference proteome</keyword>
<evidence type="ECO:0000313" key="11">
    <source>
        <dbReference type="Proteomes" id="UP000610862"/>
    </source>
</evidence>
<comment type="caution">
    <text evidence="10">The sequence shown here is derived from an EMBL/GenBank/DDBJ whole genome shotgun (WGS) entry which is preliminary data.</text>
</comment>
<dbReference type="InterPro" id="IPR001900">
    <property type="entry name" value="RNase_II/R"/>
</dbReference>
<dbReference type="CDD" id="cd04471">
    <property type="entry name" value="S1_RNase_R"/>
    <property type="match status" value="1"/>
</dbReference>
<accession>A0A926I9R9</accession>
<dbReference type="PANTHER" id="PTHR23355">
    <property type="entry name" value="RIBONUCLEASE"/>
    <property type="match status" value="1"/>
</dbReference>
<gene>
    <name evidence="8 10" type="primary">rnr</name>
    <name evidence="10" type="ORF">H8692_06025</name>
</gene>
<dbReference type="InterPro" id="IPR011805">
    <property type="entry name" value="RNase_R"/>
</dbReference>
<dbReference type="InterPro" id="IPR003029">
    <property type="entry name" value="S1_domain"/>
</dbReference>
<dbReference type="SMART" id="SM00316">
    <property type="entry name" value="S1"/>
    <property type="match status" value="2"/>
</dbReference>